<keyword evidence="4" id="KW-0796">Tight junction</keyword>
<evidence type="ECO:0000256" key="6">
    <source>
        <dbReference type="ARBA" id="ARBA00022618"/>
    </source>
</evidence>
<keyword evidence="5" id="KW-0597">Phosphoprotein</keyword>
<feature type="compositionally biased region" description="Polar residues" evidence="11">
    <location>
        <begin position="1003"/>
        <end position="1015"/>
    </location>
</feature>
<evidence type="ECO:0000256" key="3">
    <source>
        <dbReference type="ARBA" id="ARBA00005358"/>
    </source>
</evidence>
<dbReference type="GO" id="GO:0000226">
    <property type="term" value="P:microtubule cytoskeleton organization"/>
    <property type="evidence" value="ECO:0007669"/>
    <property type="project" value="TreeGrafter"/>
</dbReference>
<dbReference type="FunFam" id="2.30.42.10:FF:000078">
    <property type="entry name" value="Partitioning defective 3 homolog B"/>
    <property type="match status" value="1"/>
</dbReference>
<dbReference type="GO" id="GO:0030010">
    <property type="term" value="P:establishment of cell polarity"/>
    <property type="evidence" value="ECO:0007669"/>
    <property type="project" value="TreeGrafter"/>
</dbReference>
<dbReference type="GO" id="GO:0051660">
    <property type="term" value="P:establishment of centrosome localization"/>
    <property type="evidence" value="ECO:0007669"/>
    <property type="project" value="TreeGrafter"/>
</dbReference>
<dbReference type="GO" id="GO:0012505">
    <property type="term" value="C:endomembrane system"/>
    <property type="evidence" value="ECO:0007669"/>
    <property type="project" value="UniProtKB-SubCell"/>
</dbReference>
<feature type="compositionally biased region" description="Basic and acidic residues" evidence="11">
    <location>
        <begin position="1082"/>
        <end position="1095"/>
    </location>
</feature>
<feature type="compositionally biased region" description="Basic and acidic residues" evidence="11">
    <location>
        <begin position="1103"/>
        <end position="1133"/>
    </location>
</feature>
<dbReference type="PROSITE" id="PS50106">
    <property type="entry name" value="PDZ"/>
    <property type="match status" value="3"/>
</dbReference>
<dbReference type="GO" id="GO:0005923">
    <property type="term" value="C:bicellular tight junction"/>
    <property type="evidence" value="ECO:0007669"/>
    <property type="project" value="UniProtKB-SubCell"/>
</dbReference>
<dbReference type="GO" id="GO:0008104">
    <property type="term" value="P:intracellular protein localization"/>
    <property type="evidence" value="ECO:0007669"/>
    <property type="project" value="TreeGrafter"/>
</dbReference>
<evidence type="ECO:0000256" key="5">
    <source>
        <dbReference type="ARBA" id="ARBA00022553"/>
    </source>
</evidence>
<comment type="caution">
    <text evidence="13">The sequence shown here is derived from an EMBL/GenBank/DDBJ whole genome shotgun (WGS) entry which is preliminary data.</text>
</comment>
<dbReference type="GO" id="GO:0035091">
    <property type="term" value="F:phosphatidylinositol binding"/>
    <property type="evidence" value="ECO:0007669"/>
    <property type="project" value="TreeGrafter"/>
</dbReference>
<dbReference type="PANTHER" id="PTHR16484:SF4">
    <property type="entry name" value="PARTITIONING DEFECTIVE 3 HOMOLOG B"/>
    <property type="match status" value="1"/>
</dbReference>
<dbReference type="GO" id="GO:0005938">
    <property type="term" value="C:cell cortex"/>
    <property type="evidence" value="ECO:0007669"/>
    <property type="project" value="TreeGrafter"/>
</dbReference>
<dbReference type="GO" id="GO:0051301">
    <property type="term" value="P:cell division"/>
    <property type="evidence" value="ECO:0007669"/>
    <property type="project" value="UniProtKB-KW"/>
</dbReference>
<comment type="similarity">
    <text evidence="3">Belongs to the PAR3 family.</text>
</comment>
<dbReference type="GO" id="GO:0016324">
    <property type="term" value="C:apical plasma membrane"/>
    <property type="evidence" value="ECO:0007669"/>
    <property type="project" value="TreeGrafter"/>
</dbReference>
<dbReference type="PANTHER" id="PTHR16484">
    <property type="entry name" value="PARTITIONING DEFECTIVE 3 RELATED"/>
    <property type="match status" value="1"/>
</dbReference>
<dbReference type="CDD" id="cd23059">
    <property type="entry name" value="PDZ3_Par3-like"/>
    <property type="match status" value="1"/>
</dbReference>
<feature type="compositionally biased region" description="Polar residues" evidence="11">
    <location>
        <begin position="1275"/>
        <end position="1287"/>
    </location>
</feature>
<dbReference type="GO" id="GO:0045197">
    <property type="term" value="P:establishment or maintenance of epithelial cell apical/basal polarity"/>
    <property type="evidence" value="ECO:0007669"/>
    <property type="project" value="TreeGrafter"/>
</dbReference>
<evidence type="ECO:0000256" key="10">
    <source>
        <dbReference type="ARBA" id="ARBA00023306"/>
    </source>
</evidence>
<evidence type="ECO:0000256" key="1">
    <source>
        <dbReference type="ARBA" id="ARBA00004308"/>
    </source>
</evidence>
<sequence>MDLQRSISTLVGCYKRRRREFEKFFFKTFQRPRSTTWSISVSPLPLIITYKPEHLKAVIMKVTVTFGQTGVVVPCKEGWTVRDLIQQATQRYRKLLEQEGDFLVRTHHVEYCDGGILDPDDILSDLVEDKDKLMAVYEEQEAQQRGAANTSLAPSPDHYQSELSVFQPITGGEIEVTSSALKSNTPLMVRSSSDSALGPQPSETEPSLNEDTAMMAASPAVERPAGVEKPQGKHTFNGSLTRTVEILGEDSPLGIHVVPYSSSLSGRPLGLYIRGVEEESRSRKEGLFQEDECIVKINNTDLMDKTFSQAQEVFRQAMRSSVVRLEVIPSSNRERYERSLIGQLVNNSAGPDGSPRVTKTKEPPPPVKAKPVFKPSENPAMRLAEDTATMEAAASTPKGRSESPLSKKSPALSSLVTNKRGGRRLRIDLKKGSEGLGFTVVTRDSSVHGPGPILVKNILPRGAAIKDGRLQSGDRILEVNSVDITGVGQEELVCLLRSTRQGESVCLVVLRQEDMFLPREMKEEVSRGPGFISENGKEQLMFEVPLNDTGSAGLGISLKGNKSRETGEDLGIFIKSIIHGGAAYKDGRLCINDQLVAVNGESLLGRSNHVAMETLRHSMSHEGNVRGTIQLVVLRVLKEQHGVSPNRSFDSSSSLPGPMSPVNSLTGLVSHTNGPIHPMVNNSLYASNVTNGSYSHMDEEEEGELCGHETELRGSTQYYIQERETSGPAQPQSPTQNQNQRQFQHVKASKSMDLVADESNVGSLVGNTAAPSPPVELGPTLGLKKSSSLESLQTAMSEVNRKNELLPFHRPRPNMIRGRGCNESFRAAIDKSYDGPPEDDDDDGSEQSSGRDTPASSSSRQGVGDQIEEKGKKNKKKKVKTKKKEKNKGKGKEKEKKKAEEPEETEKKSKKIGFGLLRFGKKKEEKKEAKAALQRQKSDILSDLELERMKDERERIEASHPELRSRDQQGGAGGYPDVEDDDGDPNYARIQSFRDRNVGQIPQPLSQSPPYNTIHQGHVRTPSPQGPSTFPGHGNHGNDPGAIPDDDPLDRLYAKVNKPRGAGTTSPPVSPPANDGSVDRIQQLRREYQQARREGMVPPYEELDPRRRGHENERMPGRGTDHRLAPRYEEVERQYASLPRRGPLDPADYPMQPWSGLYTGPPQAPQGYPHAPSYPNPNPQPAPSYSGYPPSQPYPRPGDPRGVDPGYYPHPSSQQRGPLRQDVPPSPTPPLRGLRYDTMTRGAGGGGGYRHMVDPGPDQYGYTGDGGRQQQQHQTNPRQKNAMTAAV</sequence>
<keyword evidence="7" id="KW-0677">Repeat</keyword>
<proteinExistence type="inferred from homology"/>
<dbReference type="CDD" id="cd06691">
    <property type="entry name" value="PDZ1_Par3-like"/>
    <property type="match status" value="1"/>
</dbReference>
<evidence type="ECO:0000256" key="9">
    <source>
        <dbReference type="ARBA" id="ARBA00023136"/>
    </source>
</evidence>
<keyword evidence="9" id="KW-0472">Membrane</keyword>
<feature type="domain" description="PDZ" evidence="12">
    <location>
        <begin position="426"/>
        <end position="499"/>
    </location>
</feature>
<dbReference type="Gene3D" id="3.10.20.90">
    <property type="entry name" value="Phosphatidylinositol 3-kinase Catalytic Subunit, Chain A, domain 1"/>
    <property type="match status" value="1"/>
</dbReference>
<dbReference type="GO" id="GO:0007155">
    <property type="term" value="P:cell adhesion"/>
    <property type="evidence" value="ECO:0007669"/>
    <property type="project" value="TreeGrafter"/>
</dbReference>
<feature type="compositionally biased region" description="Basic and acidic residues" evidence="11">
    <location>
        <begin position="888"/>
        <end position="900"/>
    </location>
</feature>
<evidence type="ECO:0000256" key="11">
    <source>
        <dbReference type="SAM" id="MobiDB-lite"/>
    </source>
</evidence>
<feature type="compositionally biased region" description="Polar residues" evidence="11">
    <location>
        <begin position="727"/>
        <end position="743"/>
    </location>
</feature>
<feature type="region of interest" description="Disordered" evidence="11">
    <location>
        <begin position="723"/>
        <end position="751"/>
    </location>
</feature>
<dbReference type="Pfam" id="PF12053">
    <property type="entry name" value="Par3_HAL_N_term"/>
    <property type="match status" value="1"/>
</dbReference>
<feature type="compositionally biased region" description="Acidic residues" evidence="11">
    <location>
        <begin position="836"/>
        <end position="845"/>
    </location>
</feature>
<dbReference type="FunFam" id="2.30.42.10:FF:000011">
    <property type="entry name" value="partitioning defective 3 homolog isoform X1"/>
    <property type="match status" value="1"/>
</dbReference>
<accession>A0AAV1NYE5</accession>
<evidence type="ECO:0000313" key="14">
    <source>
        <dbReference type="Proteomes" id="UP001314229"/>
    </source>
</evidence>
<keyword evidence="8" id="KW-0965">Cell junction</keyword>
<dbReference type="FunFam" id="3.10.20.90:FF:000017">
    <property type="entry name" value="partitioning defective 3 homolog isoform X2"/>
    <property type="match status" value="1"/>
</dbReference>
<evidence type="ECO:0000256" key="7">
    <source>
        <dbReference type="ARBA" id="ARBA00022737"/>
    </source>
</evidence>
<keyword evidence="14" id="KW-1185">Reference proteome</keyword>
<dbReference type="CDD" id="cd23058">
    <property type="entry name" value="PDZ2_Par3-like"/>
    <property type="match status" value="1"/>
</dbReference>
<dbReference type="GO" id="GO:0005912">
    <property type="term" value="C:adherens junction"/>
    <property type="evidence" value="ECO:0007669"/>
    <property type="project" value="TreeGrafter"/>
</dbReference>
<evidence type="ECO:0000256" key="2">
    <source>
        <dbReference type="ARBA" id="ARBA00004435"/>
    </source>
</evidence>
<feature type="compositionally biased region" description="Basic and acidic residues" evidence="11">
    <location>
        <begin position="922"/>
        <end position="967"/>
    </location>
</feature>
<evidence type="ECO:0000256" key="8">
    <source>
        <dbReference type="ARBA" id="ARBA00022949"/>
    </source>
</evidence>
<evidence type="ECO:0000256" key="4">
    <source>
        <dbReference type="ARBA" id="ARBA00022427"/>
    </source>
</evidence>
<dbReference type="EMBL" id="CAWUFR010000072">
    <property type="protein sequence ID" value="CAK6964392.1"/>
    <property type="molecule type" value="Genomic_DNA"/>
</dbReference>
<evidence type="ECO:0000313" key="13">
    <source>
        <dbReference type="EMBL" id="CAK6964392.1"/>
    </source>
</evidence>
<dbReference type="Gene3D" id="2.30.42.10">
    <property type="match status" value="3"/>
</dbReference>
<evidence type="ECO:0000259" key="12">
    <source>
        <dbReference type="PROSITE" id="PS50106"/>
    </source>
</evidence>
<dbReference type="SMART" id="SM00228">
    <property type="entry name" value="PDZ"/>
    <property type="match status" value="3"/>
</dbReference>
<feature type="domain" description="PDZ" evidence="12">
    <location>
        <begin position="243"/>
        <end position="329"/>
    </location>
</feature>
<feature type="region of interest" description="Disordered" evidence="11">
    <location>
        <begin position="188"/>
        <end position="208"/>
    </location>
</feature>
<dbReference type="InterPro" id="IPR036034">
    <property type="entry name" value="PDZ_sf"/>
</dbReference>
<feature type="compositionally biased region" description="Basic residues" evidence="11">
    <location>
        <begin position="872"/>
        <end position="887"/>
    </location>
</feature>
<name>A0AAV1NYE5_SCOSC</name>
<protein>
    <submittedName>
        <fullName evidence="13">Partitioning defective 3 homolog B isoform X3</fullName>
    </submittedName>
</protein>
<dbReference type="Proteomes" id="UP001314229">
    <property type="component" value="Unassembled WGS sequence"/>
</dbReference>
<organism evidence="13 14">
    <name type="scientific">Scomber scombrus</name>
    <name type="common">Atlantic mackerel</name>
    <name type="synonym">Scomber vernalis</name>
    <dbReference type="NCBI Taxonomy" id="13677"/>
    <lineage>
        <taxon>Eukaryota</taxon>
        <taxon>Metazoa</taxon>
        <taxon>Chordata</taxon>
        <taxon>Craniata</taxon>
        <taxon>Vertebrata</taxon>
        <taxon>Euteleostomi</taxon>
        <taxon>Actinopterygii</taxon>
        <taxon>Neopterygii</taxon>
        <taxon>Teleostei</taxon>
        <taxon>Neoteleostei</taxon>
        <taxon>Acanthomorphata</taxon>
        <taxon>Pelagiaria</taxon>
        <taxon>Scombriformes</taxon>
        <taxon>Scombridae</taxon>
        <taxon>Scomber</taxon>
    </lineage>
</organism>
<gene>
    <name evidence="13" type="ORF">FSCOSCO3_A030956</name>
</gene>
<comment type="subcellular location">
    <subcellularLocation>
        <location evidence="2">Cell junction</location>
        <location evidence="2">Tight junction</location>
    </subcellularLocation>
    <subcellularLocation>
        <location evidence="1">Endomembrane system</location>
    </subcellularLocation>
</comment>
<feature type="region of interest" description="Disordered" evidence="11">
    <location>
        <begin position="829"/>
        <end position="1287"/>
    </location>
</feature>
<dbReference type="InterPro" id="IPR021922">
    <property type="entry name" value="Par3/HAL_N"/>
</dbReference>
<feature type="compositionally biased region" description="Low complexity" evidence="11">
    <location>
        <begin position="402"/>
        <end position="415"/>
    </location>
</feature>
<dbReference type="SUPFAM" id="SSF50156">
    <property type="entry name" value="PDZ domain-like"/>
    <property type="match status" value="3"/>
</dbReference>
<keyword evidence="6" id="KW-0132">Cell division</keyword>
<reference evidence="13 14" key="1">
    <citation type="submission" date="2024-01" db="EMBL/GenBank/DDBJ databases">
        <authorList>
            <person name="Alioto T."/>
            <person name="Alioto T."/>
            <person name="Gomez Garrido J."/>
        </authorList>
    </citation>
    <scope>NUCLEOTIDE SEQUENCE [LARGE SCALE GENOMIC DNA]</scope>
</reference>
<feature type="region of interest" description="Disordered" evidence="11">
    <location>
        <begin position="342"/>
        <end position="417"/>
    </location>
</feature>
<feature type="domain" description="PDZ" evidence="12">
    <location>
        <begin position="543"/>
        <end position="618"/>
    </location>
</feature>
<dbReference type="Pfam" id="PF00595">
    <property type="entry name" value="PDZ"/>
    <property type="match status" value="2"/>
</dbReference>
<dbReference type="InterPro" id="IPR001478">
    <property type="entry name" value="PDZ"/>
</dbReference>
<keyword evidence="10" id="KW-0131">Cell cycle</keyword>
<feature type="compositionally biased region" description="Pro residues" evidence="11">
    <location>
        <begin position="1172"/>
        <end position="1182"/>
    </location>
</feature>
<dbReference type="InterPro" id="IPR052213">
    <property type="entry name" value="PAR3"/>
</dbReference>